<name>A0A918XYJ5_9PROT</name>
<dbReference type="GO" id="GO:0005886">
    <property type="term" value="C:plasma membrane"/>
    <property type="evidence" value="ECO:0007669"/>
    <property type="project" value="UniProtKB-SubCell"/>
</dbReference>
<feature type="transmembrane region" description="Helical" evidence="9">
    <location>
        <begin position="249"/>
        <end position="273"/>
    </location>
</feature>
<keyword evidence="2" id="KW-0813">Transport</keyword>
<keyword evidence="3" id="KW-1003">Cell membrane</keyword>
<feature type="transmembrane region" description="Helical" evidence="9">
    <location>
        <begin position="57"/>
        <end position="77"/>
    </location>
</feature>
<keyword evidence="4 9" id="KW-0812">Transmembrane</keyword>
<dbReference type="Pfam" id="PF02653">
    <property type="entry name" value="BPD_transp_2"/>
    <property type="match status" value="1"/>
</dbReference>
<feature type="transmembrane region" description="Helical" evidence="9">
    <location>
        <begin position="134"/>
        <end position="155"/>
    </location>
</feature>
<evidence type="ECO:0000256" key="2">
    <source>
        <dbReference type="ARBA" id="ARBA00022448"/>
    </source>
</evidence>
<sequence>MHLATLLLDGANAVLILMLVALGLAIVFGLMNVINLAHGEFLMLGAYVVLAAGQAGLPFWVGLALAPPAVALVGLVAEEVLVRHTYTRLLDTILATWGLSLVLRQAAVLLYGPGSHSVVPPDLGAVTIAGSPYPVYRLVVMAISLTAIAATFALFFRTRFGLAARAVIANRAMASCLGIDTRRLDRWTFAVGAGLAGLAGAAMAPLIAVDPQAGLGWLVPAFLAILVGGLGSIAGPLVGAAGIGGLDSLTAAVASPVWAQLAVFVAAILVIRLRPTGLIARRRRES</sequence>
<dbReference type="Proteomes" id="UP000630353">
    <property type="component" value="Unassembled WGS sequence"/>
</dbReference>
<feature type="transmembrane region" description="Helical" evidence="9">
    <location>
        <begin position="221"/>
        <end position="243"/>
    </location>
</feature>
<proteinExistence type="inferred from homology"/>
<evidence type="ECO:0000256" key="1">
    <source>
        <dbReference type="ARBA" id="ARBA00004651"/>
    </source>
</evidence>
<feature type="transmembrane region" description="Helical" evidence="9">
    <location>
        <begin position="187"/>
        <end position="209"/>
    </location>
</feature>
<comment type="similarity">
    <text evidence="8">Belongs to the binding-protein-dependent transport system permease family. LivHM subfamily.</text>
</comment>
<dbReference type="InterPro" id="IPR052157">
    <property type="entry name" value="BCAA_transport_permease"/>
</dbReference>
<gene>
    <name evidence="10" type="ORF">GCM10017083_52200</name>
</gene>
<organism evidence="10 11">
    <name type="scientific">Thalassobaculum fulvum</name>
    <dbReference type="NCBI Taxonomy" id="1633335"/>
    <lineage>
        <taxon>Bacteria</taxon>
        <taxon>Pseudomonadati</taxon>
        <taxon>Pseudomonadota</taxon>
        <taxon>Alphaproteobacteria</taxon>
        <taxon>Rhodospirillales</taxon>
        <taxon>Thalassobaculaceae</taxon>
        <taxon>Thalassobaculum</taxon>
    </lineage>
</organism>
<evidence type="ECO:0000256" key="6">
    <source>
        <dbReference type="ARBA" id="ARBA00022989"/>
    </source>
</evidence>
<evidence type="ECO:0000256" key="7">
    <source>
        <dbReference type="ARBA" id="ARBA00023136"/>
    </source>
</evidence>
<protein>
    <submittedName>
        <fullName evidence="10">Branched-chain amino acid ABC transporter permease</fullName>
    </submittedName>
</protein>
<comment type="subcellular location">
    <subcellularLocation>
        <location evidence="1">Cell membrane</location>
        <topology evidence="1">Multi-pass membrane protein</topology>
    </subcellularLocation>
</comment>
<accession>A0A918XYJ5</accession>
<keyword evidence="5" id="KW-0029">Amino-acid transport</keyword>
<dbReference type="InterPro" id="IPR001851">
    <property type="entry name" value="ABC_transp_permease"/>
</dbReference>
<evidence type="ECO:0000313" key="11">
    <source>
        <dbReference type="Proteomes" id="UP000630353"/>
    </source>
</evidence>
<reference evidence="10" key="1">
    <citation type="journal article" date="2014" name="Int. J. Syst. Evol. Microbiol.">
        <title>Complete genome sequence of Corynebacterium casei LMG S-19264T (=DSM 44701T), isolated from a smear-ripened cheese.</title>
        <authorList>
            <consortium name="US DOE Joint Genome Institute (JGI-PGF)"/>
            <person name="Walter F."/>
            <person name="Albersmeier A."/>
            <person name="Kalinowski J."/>
            <person name="Ruckert C."/>
        </authorList>
    </citation>
    <scope>NUCLEOTIDE SEQUENCE</scope>
    <source>
        <strain evidence="10">KCTC 42651</strain>
    </source>
</reference>
<evidence type="ECO:0000256" key="4">
    <source>
        <dbReference type="ARBA" id="ARBA00022692"/>
    </source>
</evidence>
<evidence type="ECO:0000256" key="8">
    <source>
        <dbReference type="ARBA" id="ARBA00037998"/>
    </source>
</evidence>
<dbReference type="AlphaFoldDB" id="A0A918XYJ5"/>
<keyword evidence="11" id="KW-1185">Reference proteome</keyword>
<evidence type="ECO:0000256" key="5">
    <source>
        <dbReference type="ARBA" id="ARBA00022970"/>
    </source>
</evidence>
<dbReference type="InterPro" id="IPR017779">
    <property type="entry name" value="ABC_UrtB_bac"/>
</dbReference>
<dbReference type="CDD" id="cd06582">
    <property type="entry name" value="TM_PBP1_LivH_like"/>
    <property type="match status" value="1"/>
</dbReference>
<evidence type="ECO:0000256" key="9">
    <source>
        <dbReference type="SAM" id="Phobius"/>
    </source>
</evidence>
<reference evidence="10" key="2">
    <citation type="submission" date="2020-09" db="EMBL/GenBank/DDBJ databases">
        <authorList>
            <person name="Sun Q."/>
            <person name="Kim S."/>
        </authorList>
    </citation>
    <scope>NUCLEOTIDE SEQUENCE</scope>
    <source>
        <strain evidence="10">KCTC 42651</strain>
    </source>
</reference>
<dbReference type="NCBIfam" id="TIGR03409">
    <property type="entry name" value="urea_trans_UrtB"/>
    <property type="match status" value="1"/>
</dbReference>
<dbReference type="RefSeq" id="WP_189995298.1">
    <property type="nucleotide sequence ID" value="NZ_BMZS01000015.1"/>
</dbReference>
<feature type="transmembrane region" description="Helical" evidence="9">
    <location>
        <begin position="89"/>
        <end position="114"/>
    </location>
</feature>
<dbReference type="PANTHER" id="PTHR11795:SF447">
    <property type="entry name" value="ABC TRANSPORTER PERMEASE PROTEIN"/>
    <property type="match status" value="1"/>
</dbReference>
<evidence type="ECO:0000256" key="3">
    <source>
        <dbReference type="ARBA" id="ARBA00022475"/>
    </source>
</evidence>
<dbReference type="GO" id="GO:0006865">
    <property type="term" value="P:amino acid transport"/>
    <property type="evidence" value="ECO:0007669"/>
    <property type="project" value="UniProtKB-KW"/>
</dbReference>
<dbReference type="PANTHER" id="PTHR11795">
    <property type="entry name" value="BRANCHED-CHAIN AMINO ACID TRANSPORT SYSTEM PERMEASE PROTEIN LIVH"/>
    <property type="match status" value="1"/>
</dbReference>
<keyword evidence="6 9" id="KW-1133">Transmembrane helix</keyword>
<keyword evidence="7 9" id="KW-0472">Membrane</keyword>
<dbReference type="EMBL" id="BMZS01000015">
    <property type="protein sequence ID" value="GHD62831.1"/>
    <property type="molecule type" value="Genomic_DNA"/>
</dbReference>
<evidence type="ECO:0000313" key="10">
    <source>
        <dbReference type="EMBL" id="GHD62831.1"/>
    </source>
</evidence>
<dbReference type="GO" id="GO:0022857">
    <property type="term" value="F:transmembrane transporter activity"/>
    <property type="evidence" value="ECO:0007669"/>
    <property type="project" value="InterPro"/>
</dbReference>
<comment type="caution">
    <text evidence="10">The sequence shown here is derived from an EMBL/GenBank/DDBJ whole genome shotgun (WGS) entry which is preliminary data.</text>
</comment>
<feature type="transmembrane region" description="Helical" evidence="9">
    <location>
        <begin position="12"/>
        <end position="37"/>
    </location>
</feature>